<keyword evidence="2" id="KW-0675">Receptor</keyword>
<protein>
    <submittedName>
        <fullName evidence="2">Wall-associated receptor kinase 5</fullName>
    </submittedName>
</protein>
<dbReference type="InterPro" id="IPR000719">
    <property type="entry name" value="Prot_kinase_dom"/>
</dbReference>
<dbReference type="SUPFAM" id="SSF56112">
    <property type="entry name" value="Protein kinase-like (PK-like)"/>
    <property type="match status" value="2"/>
</dbReference>
<evidence type="ECO:0000313" key="2">
    <source>
        <dbReference type="EMBL" id="KAB2572578.1"/>
    </source>
</evidence>
<evidence type="ECO:0000259" key="1">
    <source>
        <dbReference type="PROSITE" id="PS50011"/>
    </source>
</evidence>
<dbReference type="OrthoDB" id="4062651at2759"/>
<proteinExistence type="predicted"/>
<dbReference type="Pfam" id="PF24476">
    <property type="entry name" value="DUF7580"/>
    <property type="match status" value="1"/>
</dbReference>
<sequence>MDILQQLRCRIRAAKVDAAGQVGRCFIPEGSIEGLLPRDDIATALQKEDFQIPFHKRQTTADLIVEEGRLSGYRIRKRLDVRSIKGPKIEESELLFLLGALEHRNIVKLIAAYTQDGTPSLIFEPADCDLRDLLKMERRLPEFAQDSSIFKALHGLASGIKHLHNFSLISTMQQHPSDMPPRKGCHYDLKPANVLVRGADFVLADFGLSRLKPLDEDSKTPFRGATREYGAPECEDPETFEKGMIGRASDIWSLACIMLEVLTYVEKGSKGVECFRGARVYQGTYGKLSAFHKDRQEHPAAEEQVTLLRTTSGREPPLLDTYSFLRNMLSLDPEARPLAEAVQMQLSKAALQVILGEILQILSDHVETSRNPDHTWVFRARLQLELNRLRAWSGTGGLLRLETGFEHTQRIEISQFEDVFAYFKTTIAALPPAEGSSASKSMLQDREDCVIASLYQLNNHLYTVLSNEQKIMADSLFASLITATDDNDVLAGIKNAAGHTSTPQYENAGALAAMKYMAILYSKGQDVPGPTARLDPALFTPDGDSDAEHIRPRPYWYDYDLGQRRKVHVELIGYGKKWTKDVNSEDFKRNGEAIFSRIQKLAALMRDNPRPEEFCALKCIGAYHNAQDRCFGIVHEVPQQNQYSVRLRHLLKDRKAKVRARQPDMDEKCRLAYKLVSSVNKLHLSGWLHKAINSSNVIFVHPSRDSWEGLGYDEPYIIGFDHSREDELNAYTEGPSENMKTEYQHPLYQSGTVPFCKAFDRYSLGLLLLEIGLWAPISMIYSERSEASPDDLSKTYMRYCEEKLPKMMPKKYSNAARKCLALGFERENPMEADQTFHQQVIRNLAALLD</sequence>
<comment type="caution">
    <text evidence="2">The sequence shown here is derived from an EMBL/GenBank/DDBJ whole genome shotgun (WGS) entry which is preliminary data.</text>
</comment>
<evidence type="ECO:0000313" key="3">
    <source>
        <dbReference type="Proteomes" id="UP000325902"/>
    </source>
</evidence>
<organism evidence="2 3">
    <name type="scientific">Lasiodiplodia theobromae</name>
    <dbReference type="NCBI Taxonomy" id="45133"/>
    <lineage>
        <taxon>Eukaryota</taxon>
        <taxon>Fungi</taxon>
        <taxon>Dikarya</taxon>
        <taxon>Ascomycota</taxon>
        <taxon>Pezizomycotina</taxon>
        <taxon>Dothideomycetes</taxon>
        <taxon>Dothideomycetes incertae sedis</taxon>
        <taxon>Botryosphaeriales</taxon>
        <taxon>Botryosphaeriaceae</taxon>
        <taxon>Lasiodiplodia</taxon>
    </lineage>
</organism>
<dbReference type="SMART" id="SM00220">
    <property type="entry name" value="S_TKc"/>
    <property type="match status" value="1"/>
</dbReference>
<dbReference type="CDD" id="cd00180">
    <property type="entry name" value="PKc"/>
    <property type="match status" value="1"/>
</dbReference>
<dbReference type="Proteomes" id="UP000325902">
    <property type="component" value="Unassembled WGS sequence"/>
</dbReference>
<accession>A0A5N5D4D3</accession>
<keyword evidence="2" id="KW-0808">Transferase</keyword>
<dbReference type="InterPro" id="IPR056002">
    <property type="entry name" value="DUF7580"/>
</dbReference>
<gene>
    <name evidence="2" type="primary">WAK5</name>
    <name evidence="2" type="ORF">DBV05_g8734</name>
</gene>
<feature type="domain" description="Protein kinase" evidence="1">
    <location>
        <begin position="11"/>
        <end position="351"/>
    </location>
</feature>
<dbReference type="AlphaFoldDB" id="A0A5N5D4D3"/>
<keyword evidence="2" id="KW-0418">Kinase</keyword>
<keyword evidence="3" id="KW-1185">Reference proteome</keyword>
<reference evidence="2 3" key="1">
    <citation type="journal article" date="2019" name="Sci. Rep.">
        <title>A multi-omics analysis of the grapevine pathogen Lasiodiplodia theobromae reveals that temperature affects the expression of virulence- and pathogenicity-related genes.</title>
        <authorList>
            <person name="Felix C."/>
            <person name="Meneses R."/>
            <person name="Goncalves M.F.M."/>
            <person name="Tilleman L."/>
            <person name="Duarte A.S."/>
            <person name="Jorrin-Novo J.V."/>
            <person name="Van de Peer Y."/>
            <person name="Deforce D."/>
            <person name="Van Nieuwerburgh F."/>
            <person name="Esteves A.C."/>
            <person name="Alves A."/>
        </authorList>
    </citation>
    <scope>NUCLEOTIDE SEQUENCE [LARGE SCALE GENOMIC DNA]</scope>
    <source>
        <strain evidence="2 3">LA-SOL3</strain>
    </source>
</reference>
<dbReference type="PANTHER" id="PTHR37542">
    <property type="entry name" value="HELO DOMAIN-CONTAINING PROTEIN-RELATED"/>
    <property type="match status" value="1"/>
</dbReference>
<dbReference type="Gene3D" id="1.10.510.10">
    <property type="entry name" value="Transferase(Phosphotransferase) domain 1"/>
    <property type="match status" value="2"/>
</dbReference>
<name>A0A5N5D4D3_9PEZI</name>
<dbReference type="PROSITE" id="PS50011">
    <property type="entry name" value="PROTEIN_KINASE_DOM"/>
    <property type="match status" value="1"/>
</dbReference>
<dbReference type="InterPro" id="IPR011009">
    <property type="entry name" value="Kinase-like_dom_sf"/>
</dbReference>
<dbReference type="GO" id="GO:0004672">
    <property type="term" value="F:protein kinase activity"/>
    <property type="evidence" value="ECO:0007669"/>
    <property type="project" value="InterPro"/>
</dbReference>
<dbReference type="Pfam" id="PF00069">
    <property type="entry name" value="Pkinase"/>
    <property type="match status" value="1"/>
</dbReference>
<dbReference type="PANTHER" id="PTHR37542:SF3">
    <property type="entry name" value="PRION-INHIBITION AND PROPAGATION HELO DOMAIN-CONTAINING PROTEIN"/>
    <property type="match status" value="1"/>
</dbReference>
<dbReference type="GO" id="GO:0005524">
    <property type="term" value="F:ATP binding"/>
    <property type="evidence" value="ECO:0007669"/>
    <property type="project" value="InterPro"/>
</dbReference>
<dbReference type="EMBL" id="VCHE01000075">
    <property type="protein sequence ID" value="KAB2572578.1"/>
    <property type="molecule type" value="Genomic_DNA"/>
</dbReference>